<dbReference type="Pfam" id="PF00520">
    <property type="entry name" value="Ion_trans"/>
    <property type="match status" value="1"/>
</dbReference>
<keyword evidence="9" id="KW-1185">Reference proteome</keyword>
<dbReference type="PANTHER" id="PTHR45689">
    <property type="entry name" value="I[[H]] CHANNEL, ISOFORM E"/>
    <property type="match status" value="1"/>
</dbReference>
<proteinExistence type="predicted"/>
<evidence type="ECO:0000256" key="2">
    <source>
        <dbReference type="ARBA" id="ARBA00022692"/>
    </source>
</evidence>
<feature type="compositionally biased region" description="Basic and acidic residues" evidence="5">
    <location>
        <begin position="602"/>
        <end position="634"/>
    </location>
</feature>
<feature type="transmembrane region" description="Helical" evidence="6">
    <location>
        <begin position="315"/>
        <end position="343"/>
    </location>
</feature>
<feature type="transmembrane region" description="Helical" evidence="6">
    <location>
        <begin position="396"/>
        <end position="416"/>
    </location>
</feature>
<feature type="transmembrane region" description="Helical" evidence="6">
    <location>
        <begin position="161"/>
        <end position="180"/>
    </location>
</feature>
<dbReference type="InterPro" id="IPR051413">
    <property type="entry name" value="K/Na_HCN_channel"/>
</dbReference>
<evidence type="ECO:0000256" key="6">
    <source>
        <dbReference type="SAM" id="Phobius"/>
    </source>
</evidence>
<evidence type="ECO:0000313" key="8">
    <source>
        <dbReference type="EMBL" id="CAK9033337.1"/>
    </source>
</evidence>
<comment type="caution">
    <text evidence="8">The sequence shown here is derived from an EMBL/GenBank/DDBJ whole genome shotgun (WGS) entry which is preliminary data.</text>
</comment>
<protein>
    <submittedName>
        <fullName evidence="8">Potassium/sodium hyperpolarization-activated cyclic nucleotide-gated channel 4 (Hyperpolarization-activated cation channel 4) (HAC-4)</fullName>
    </submittedName>
</protein>
<evidence type="ECO:0000259" key="7">
    <source>
        <dbReference type="Pfam" id="PF00520"/>
    </source>
</evidence>
<evidence type="ECO:0000256" key="5">
    <source>
        <dbReference type="SAM" id="MobiDB-lite"/>
    </source>
</evidence>
<name>A0ABP0L532_9DINO</name>
<dbReference type="EMBL" id="CAXAMM010014291">
    <property type="protein sequence ID" value="CAK9033337.1"/>
    <property type="molecule type" value="Genomic_DNA"/>
</dbReference>
<gene>
    <name evidence="8" type="ORF">SCF082_LOCUS20449</name>
</gene>
<keyword evidence="4 6" id="KW-0472">Membrane</keyword>
<evidence type="ECO:0000256" key="4">
    <source>
        <dbReference type="ARBA" id="ARBA00023136"/>
    </source>
</evidence>
<evidence type="ECO:0000256" key="1">
    <source>
        <dbReference type="ARBA" id="ARBA00004141"/>
    </source>
</evidence>
<keyword evidence="3 6" id="KW-1133">Transmembrane helix</keyword>
<feature type="compositionally biased region" description="Basic and acidic residues" evidence="5">
    <location>
        <begin position="545"/>
        <end position="566"/>
    </location>
</feature>
<dbReference type="PANTHER" id="PTHR45689:SF5">
    <property type="entry name" value="I[[H]] CHANNEL, ISOFORM E"/>
    <property type="match status" value="1"/>
</dbReference>
<feature type="domain" description="Ion transport" evidence="7">
    <location>
        <begin position="162"/>
        <end position="348"/>
    </location>
</feature>
<reference evidence="8 9" key="1">
    <citation type="submission" date="2024-02" db="EMBL/GenBank/DDBJ databases">
        <authorList>
            <person name="Chen Y."/>
            <person name="Shah S."/>
            <person name="Dougan E. K."/>
            <person name="Thang M."/>
            <person name="Chan C."/>
        </authorList>
    </citation>
    <scope>NUCLEOTIDE SEQUENCE [LARGE SCALE GENOMIC DNA]</scope>
</reference>
<comment type="subcellular location">
    <subcellularLocation>
        <location evidence="1">Membrane</location>
        <topology evidence="1">Multi-pass membrane protein</topology>
    </subcellularLocation>
</comment>
<feature type="region of interest" description="Disordered" evidence="5">
    <location>
        <begin position="510"/>
        <end position="653"/>
    </location>
</feature>
<evidence type="ECO:0000313" key="9">
    <source>
        <dbReference type="Proteomes" id="UP001642464"/>
    </source>
</evidence>
<sequence>MGAPPELLESITNLDLEVQKAFEGLRNQIQGLQQLARGLEEHNEEGDTEVWQLSHEDAALLGEESPLTPEALILQRSVRSHEHGIHGPSQLRLNSHMMELSMKASEAVDALGHSNWKPSVLNGLARHSVYSMANASQSASGIVLPGCGRVKAVPPDSKFRIAWDLFGMMLMVCDAFVLPVCMAWDLNITPFPQTYWERGMLQVFAIVSLAFWPLDIALNFFTGFHVKGHYNYALWAIAKRYMMTWFAFDLSVVTIDYGAAFTITGTEDDAAGFLQPLRSARYLRVLRMVRILRILKAGKVNVMLENLVIAMGRQWLILAFMVGKMLMAIGLVTHILTCLWFWLGKLVHEEGIRKSWLDLANVTELDLGLQYAHSASWILLPPSPPTLEPDSRVERLASLMCFVTTVLVIGSALSILTGTLNEIRQVALAVKHLGLRPSQGMFEQAVHQFWSLCLPRSEEICSNQPDLDAKMLLLRELRELEELLETRAAMAQETEETVERSAMNAAVQKLLDQECIPPPAKKKRVAKKKEANDQPQHLSADESDEDKKPSEAAEDEMDKRESKDNTSKGTPLAEAKVKGESKRSEAKKAKQVVRGEGPIPKEAAEHGLGAKEAEEKEEDGKGKKPRKINEEAKAKNARKSKAYGAAKRQALKDGLSVEEATALAKEVSQKTIHKIDQAA</sequence>
<accession>A0ABP0L532</accession>
<feature type="transmembrane region" description="Helical" evidence="6">
    <location>
        <begin position="200"/>
        <end position="221"/>
    </location>
</feature>
<dbReference type="SUPFAM" id="SSF81324">
    <property type="entry name" value="Voltage-gated potassium channels"/>
    <property type="match status" value="1"/>
</dbReference>
<dbReference type="InterPro" id="IPR005821">
    <property type="entry name" value="Ion_trans_dom"/>
</dbReference>
<organism evidence="8 9">
    <name type="scientific">Durusdinium trenchii</name>
    <dbReference type="NCBI Taxonomy" id="1381693"/>
    <lineage>
        <taxon>Eukaryota</taxon>
        <taxon>Sar</taxon>
        <taxon>Alveolata</taxon>
        <taxon>Dinophyceae</taxon>
        <taxon>Suessiales</taxon>
        <taxon>Symbiodiniaceae</taxon>
        <taxon>Durusdinium</taxon>
    </lineage>
</organism>
<dbReference type="Gene3D" id="1.10.287.70">
    <property type="match status" value="1"/>
</dbReference>
<feature type="compositionally biased region" description="Basic and acidic residues" evidence="5">
    <location>
        <begin position="575"/>
        <end position="588"/>
    </location>
</feature>
<keyword evidence="2 6" id="KW-0812">Transmembrane</keyword>
<evidence type="ECO:0000256" key="3">
    <source>
        <dbReference type="ARBA" id="ARBA00022989"/>
    </source>
</evidence>
<dbReference type="Proteomes" id="UP001642464">
    <property type="component" value="Unassembled WGS sequence"/>
</dbReference>